<keyword evidence="1" id="KW-0343">GTPase activation</keyword>
<dbReference type="CTD" id="3355133"/>
<evidence type="ECO:0000313" key="5">
    <source>
        <dbReference type="RefSeq" id="XP_015587302.1"/>
    </source>
</evidence>
<feature type="region of interest" description="Disordered" evidence="2">
    <location>
        <begin position="193"/>
        <end position="215"/>
    </location>
</feature>
<sequence length="649" mass="73174">MERSHGATFGGGGTNLQEYWEEYQKMIEETKMLDDYLDEECSPRSYDEGEEEAEWLRAAGLGELTEPWKAGREVQPEELGAALRPLSRAQAEAVKRRVRSLNHTVKQRFNQRPRVRKPDIRDVFKDVEVSSIGTRSRSATPDSLDSVPGETPESASPPSPPTVTVIDVHHENVNVPSFVSIFNRTPLDNKDGVRRLPSAPPVATATAAAPAPAPTPVPIQEIFRRAGHWSQRGDVASDSEGIKLTAYQRLGTIHVARPVIQRRSGSDPSEVANTAHLDVETPIKLTVPKDHATLRRSSGAHATVTRSHSSLYGFSRPADENLITHPLNRTSSHGHLSFEEMCRANEVKSQVWTADVLAADDGYDRQGVELLSQRDLTRLQPLLWLELSAVFDKYNVPLTKRKPNKRRRKAGNLFGVSLSTLLLRDSQLTNEESNIPLVFQKLLHELTKRGVMEEGILRVGGHKQKVETLCTELEMDFYCKPKEVDKLFKRSPCHDLSAVLKKLLRDLPQPLLTVELIDAFYQSHGVKNPSDISYSLNLLVLLLPVEHRCTLKALLTFLKLVIERQSSNKMSIHNVAMIVAPSLFPPRYIYPRDQADLSAQVNMAAVCCQVTEALLNNVDKLWYVPTDLINQLRRQSEEERYRKYKKKYY</sequence>
<dbReference type="KEGG" id="ccin:107264006"/>
<dbReference type="PROSITE" id="PS50238">
    <property type="entry name" value="RHOGAP"/>
    <property type="match status" value="1"/>
</dbReference>
<dbReference type="GO" id="GO:0005096">
    <property type="term" value="F:GTPase activator activity"/>
    <property type="evidence" value="ECO:0007669"/>
    <property type="project" value="UniProtKB-KW"/>
</dbReference>
<dbReference type="GeneID" id="107264006"/>
<dbReference type="Proteomes" id="UP000694920">
    <property type="component" value="Unplaced"/>
</dbReference>
<dbReference type="CDD" id="cd04391">
    <property type="entry name" value="RhoGAP_ARHGAP18"/>
    <property type="match status" value="1"/>
</dbReference>
<protein>
    <submittedName>
        <fullName evidence="5">Rho GTPase-activating protein conundrum</fullName>
    </submittedName>
</protein>
<keyword evidence="4" id="KW-1185">Reference proteome</keyword>
<evidence type="ECO:0000313" key="4">
    <source>
        <dbReference type="Proteomes" id="UP000694920"/>
    </source>
</evidence>
<dbReference type="SUPFAM" id="SSF48350">
    <property type="entry name" value="GTPase activation domain, GAP"/>
    <property type="match status" value="1"/>
</dbReference>
<evidence type="ECO:0000259" key="3">
    <source>
        <dbReference type="PROSITE" id="PS50238"/>
    </source>
</evidence>
<feature type="domain" description="Rho-GAP" evidence="3">
    <location>
        <begin position="416"/>
        <end position="622"/>
    </location>
</feature>
<dbReference type="InterPro" id="IPR008936">
    <property type="entry name" value="Rho_GTPase_activation_prot"/>
</dbReference>
<dbReference type="AlphaFoldDB" id="A0AAJ7FE47"/>
<accession>A0AAJ7FE47</accession>
<feature type="region of interest" description="Disordered" evidence="2">
    <location>
        <begin position="131"/>
        <end position="163"/>
    </location>
</feature>
<feature type="compositionally biased region" description="Low complexity" evidence="2">
    <location>
        <begin position="201"/>
        <end position="210"/>
    </location>
</feature>
<dbReference type="SMART" id="SM00324">
    <property type="entry name" value="RhoGAP"/>
    <property type="match status" value="1"/>
</dbReference>
<name>A0AAJ7FE47_CEPCN</name>
<dbReference type="GO" id="GO:0007165">
    <property type="term" value="P:signal transduction"/>
    <property type="evidence" value="ECO:0007669"/>
    <property type="project" value="InterPro"/>
</dbReference>
<organism evidence="4 5">
    <name type="scientific">Cephus cinctus</name>
    <name type="common">Wheat stem sawfly</name>
    <dbReference type="NCBI Taxonomy" id="211228"/>
    <lineage>
        <taxon>Eukaryota</taxon>
        <taxon>Metazoa</taxon>
        <taxon>Ecdysozoa</taxon>
        <taxon>Arthropoda</taxon>
        <taxon>Hexapoda</taxon>
        <taxon>Insecta</taxon>
        <taxon>Pterygota</taxon>
        <taxon>Neoptera</taxon>
        <taxon>Endopterygota</taxon>
        <taxon>Hymenoptera</taxon>
        <taxon>Cephoidea</taxon>
        <taxon>Cephidae</taxon>
        <taxon>Cephus</taxon>
    </lineage>
</organism>
<gene>
    <name evidence="5" type="primary">LOC107264006</name>
</gene>
<proteinExistence type="predicted"/>
<dbReference type="PANTHER" id="PTHR14963:SF1">
    <property type="entry name" value="RHO GTPASE-ACTIVATING PROTEIN CONUNDRUM"/>
    <property type="match status" value="1"/>
</dbReference>
<evidence type="ECO:0000256" key="2">
    <source>
        <dbReference type="SAM" id="MobiDB-lite"/>
    </source>
</evidence>
<reference evidence="5" key="1">
    <citation type="submission" date="2025-08" db="UniProtKB">
        <authorList>
            <consortium name="RefSeq"/>
        </authorList>
    </citation>
    <scope>IDENTIFICATION</scope>
</reference>
<dbReference type="Pfam" id="PF00620">
    <property type="entry name" value="RhoGAP"/>
    <property type="match status" value="1"/>
</dbReference>
<dbReference type="FunFam" id="1.10.555.10:FF:000067">
    <property type="entry name" value="Rho GTPase-activating protein conundrum"/>
    <property type="match status" value="1"/>
</dbReference>
<dbReference type="Gene3D" id="1.10.555.10">
    <property type="entry name" value="Rho GTPase activation protein"/>
    <property type="match status" value="1"/>
</dbReference>
<dbReference type="GO" id="GO:0051056">
    <property type="term" value="P:regulation of small GTPase mediated signal transduction"/>
    <property type="evidence" value="ECO:0007669"/>
    <property type="project" value="TreeGrafter"/>
</dbReference>
<dbReference type="GO" id="GO:0030833">
    <property type="term" value="P:regulation of actin filament polymerization"/>
    <property type="evidence" value="ECO:0007669"/>
    <property type="project" value="TreeGrafter"/>
</dbReference>
<feature type="compositionally biased region" description="Polar residues" evidence="2">
    <location>
        <begin position="131"/>
        <end position="143"/>
    </location>
</feature>
<dbReference type="PANTHER" id="PTHR14963">
    <property type="entry name" value="RHO GTPASE ACTIVATING PROTEIN 18,19-RELATED"/>
    <property type="match status" value="1"/>
</dbReference>
<evidence type="ECO:0000256" key="1">
    <source>
        <dbReference type="ARBA" id="ARBA00022468"/>
    </source>
</evidence>
<dbReference type="InterPro" id="IPR000198">
    <property type="entry name" value="RhoGAP_dom"/>
</dbReference>
<dbReference type="GO" id="GO:0005737">
    <property type="term" value="C:cytoplasm"/>
    <property type="evidence" value="ECO:0007669"/>
    <property type="project" value="TreeGrafter"/>
</dbReference>
<dbReference type="RefSeq" id="XP_015587302.1">
    <property type="nucleotide sequence ID" value="XM_015731816.2"/>
</dbReference>